<keyword evidence="4" id="KW-1185">Reference proteome</keyword>
<protein>
    <recommendedName>
        <fullName evidence="2">UBX domain-containing protein</fullName>
    </recommendedName>
</protein>
<dbReference type="PROSITE" id="PS50033">
    <property type="entry name" value="UBX"/>
    <property type="match status" value="1"/>
</dbReference>
<evidence type="ECO:0000259" key="2">
    <source>
        <dbReference type="PROSITE" id="PS50033"/>
    </source>
</evidence>
<accession>A0A6A6BCC7</accession>
<feature type="compositionally biased region" description="Low complexity" evidence="1">
    <location>
        <begin position="223"/>
        <end position="237"/>
    </location>
</feature>
<dbReference type="PANTHER" id="PTHR46467">
    <property type="entry name" value="TETHER CONTAINING UBX DOMAIN FOR GLUT4"/>
    <property type="match status" value="1"/>
</dbReference>
<name>A0A6A6BCC7_9PEZI</name>
<dbReference type="AlphaFoldDB" id="A0A6A6BCC7"/>
<feature type="region of interest" description="Disordered" evidence="1">
    <location>
        <begin position="471"/>
        <end position="501"/>
    </location>
</feature>
<feature type="compositionally biased region" description="Basic and acidic residues" evidence="1">
    <location>
        <begin position="490"/>
        <end position="501"/>
    </location>
</feature>
<proteinExistence type="predicted"/>
<dbReference type="PANTHER" id="PTHR46467:SF1">
    <property type="entry name" value="TETHER CONTAINING UBX DOMAIN FOR GLUT4"/>
    <property type="match status" value="1"/>
</dbReference>
<evidence type="ECO:0000256" key="1">
    <source>
        <dbReference type="SAM" id="MobiDB-lite"/>
    </source>
</evidence>
<reference evidence="3" key="1">
    <citation type="journal article" date="2020" name="Stud. Mycol.">
        <title>101 Dothideomycetes genomes: a test case for predicting lifestyles and emergence of pathogens.</title>
        <authorList>
            <person name="Haridas S."/>
            <person name="Albert R."/>
            <person name="Binder M."/>
            <person name="Bloem J."/>
            <person name="Labutti K."/>
            <person name="Salamov A."/>
            <person name="Andreopoulos B."/>
            <person name="Baker S."/>
            <person name="Barry K."/>
            <person name="Bills G."/>
            <person name="Bluhm B."/>
            <person name="Cannon C."/>
            <person name="Castanera R."/>
            <person name="Culley D."/>
            <person name="Daum C."/>
            <person name="Ezra D."/>
            <person name="Gonzalez J."/>
            <person name="Henrissat B."/>
            <person name="Kuo A."/>
            <person name="Liang C."/>
            <person name="Lipzen A."/>
            <person name="Lutzoni F."/>
            <person name="Magnuson J."/>
            <person name="Mondo S."/>
            <person name="Nolan M."/>
            <person name="Ohm R."/>
            <person name="Pangilinan J."/>
            <person name="Park H.-J."/>
            <person name="Ramirez L."/>
            <person name="Alfaro M."/>
            <person name="Sun H."/>
            <person name="Tritt A."/>
            <person name="Yoshinaga Y."/>
            <person name="Zwiers L.-H."/>
            <person name="Turgeon B."/>
            <person name="Goodwin S."/>
            <person name="Spatafora J."/>
            <person name="Crous P."/>
            <person name="Grigoriev I."/>
        </authorList>
    </citation>
    <scope>NUCLEOTIDE SEQUENCE</scope>
    <source>
        <strain evidence="3">CBS 121167</strain>
    </source>
</reference>
<dbReference type="GO" id="GO:0005634">
    <property type="term" value="C:nucleus"/>
    <property type="evidence" value="ECO:0007669"/>
    <property type="project" value="TreeGrafter"/>
</dbReference>
<dbReference type="EMBL" id="ML995486">
    <property type="protein sequence ID" value="KAF2141790.1"/>
    <property type="molecule type" value="Genomic_DNA"/>
</dbReference>
<dbReference type="InterPro" id="IPR001012">
    <property type="entry name" value="UBX_dom"/>
</dbReference>
<dbReference type="Gene3D" id="3.10.20.90">
    <property type="entry name" value="Phosphatidylinositol 3-kinase Catalytic Subunit, Chain A, domain 1"/>
    <property type="match status" value="2"/>
</dbReference>
<dbReference type="CDD" id="cd16105">
    <property type="entry name" value="Ubl_ASPSCR1_like"/>
    <property type="match status" value="1"/>
</dbReference>
<organism evidence="3 4">
    <name type="scientific">Aplosporella prunicola CBS 121167</name>
    <dbReference type="NCBI Taxonomy" id="1176127"/>
    <lineage>
        <taxon>Eukaryota</taxon>
        <taxon>Fungi</taxon>
        <taxon>Dikarya</taxon>
        <taxon>Ascomycota</taxon>
        <taxon>Pezizomycotina</taxon>
        <taxon>Dothideomycetes</taxon>
        <taxon>Dothideomycetes incertae sedis</taxon>
        <taxon>Botryosphaeriales</taxon>
        <taxon>Aplosporellaceae</taxon>
        <taxon>Aplosporella</taxon>
    </lineage>
</organism>
<dbReference type="SUPFAM" id="SSF54236">
    <property type="entry name" value="Ubiquitin-like"/>
    <property type="match status" value="2"/>
</dbReference>
<feature type="domain" description="UBX" evidence="2">
    <location>
        <begin position="368"/>
        <end position="450"/>
    </location>
</feature>
<gene>
    <name evidence="3" type="ORF">K452DRAFT_33809</name>
</gene>
<dbReference type="OrthoDB" id="440781at2759"/>
<dbReference type="GO" id="GO:0012506">
    <property type="term" value="C:vesicle membrane"/>
    <property type="evidence" value="ECO:0007669"/>
    <property type="project" value="TreeGrafter"/>
</dbReference>
<dbReference type="GO" id="GO:0006886">
    <property type="term" value="P:intracellular protein transport"/>
    <property type="evidence" value="ECO:0007669"/>
    <property type="project" value="TreeGrafter"/>
</dbReference>
<evidence type="ECO:0000313" key="4">
    <source>
        <dbReference type="Proteomes" id="UP000799438"/>
    </source>
</evidence>
<dbReference type="GO" id="GO:0005737">
    <property type="term" value="C:cytoplasm"/>
    <property type="evidence" value="ECO:0007669"/>
    <property type="project" value="TreeGrafter"/>
</dbReference>
<dbReference type="GeneID" id="54302777"/>
<dbReference type="InterPro" id="IPR021569">
    <property type="entry name" value="TUG-UBL1"/>
</dbReference>
<dbReference type="InterPro" id="IPR029071">
    <property type="entry name" value="Ubiquitin-like_domsf"/>
</dbReference>
<feature type="compositionally biased region" description="Low complexity" evidence="1">
    <location>
        <begin position="272"/>
        <end position="290"/>
    </location>
</feature>
<dbReference type="Proteomes" id="UP000799438">
    <property type="component" value="Unassembled WGS sequence"/>
</dbReference>
<sequence>MSSHVVVIDASARRATVKTTPGKHLSDVLHEACTKLGVDANQHTFNNKPLDLSRTIRIAALPQGAKLDLIQASRSPSVVNVALAVDGQRYTHKFPSNKSLWQILRTFEEVVDAKPKLNFTQRAVPIMAEGSSGAGRMNYELPVINVESREFGEFTELQKTLGQLGYGGGSILMRMRFKDSGRPVHEAMADISGYFEAVDPPAPAQTTDAHGAHAGGAGESQSAPDPVAAAPAGDVAGEANPSEPTTSAMEDVVPTTSADTTPAPEAPPAAEAPPATEAAPTSAAAAAADPEAPPPGTLTGPDQRPMRIFYPSSSAPATRNAYNEADYVPTVDHAKSHQAALQTASRNKRLASDAELAAQAQAKADKLAAVKSVTIRVRLPDATHLEAEFSSVETAAQLHALVRSVLTHPDQPFALKYPNTKGGLGMATLAAGPARLVSDLGFQGRVLVNFVWEPGAAVTAKREPVLAPEWRDKGQELRAQEPVAEPVEEREEKVVRREEKKAPVDKEARLKSILGKGLFKKK</sequence>
<dbReference type="Pfam" id="PF11470">
    <property type="entry name" value="TUG-UBL1"/>
    <property type="match status" value="1"/>
</dbReference>
<feature type="region of interest" description="Disordered" evidence="1">
    <location>
        <begin position="198"/>
        <end position="315"/>
    </location>
</feature>
<feature type="compositionally biased region" description="Low complexity" evidence="1">
    <location>
        <begin position="254"/>
        <end position="263"/>
    </location>
</feature>
<evidence type="ECO:0000313" key="3">
    <source>
        <dbReference type="EMBL" id="KAF2141790.1"/>
    </source>
</evidence>
<dbReference type="Pfam" id="PF00789">
    <property type="entry name" value="UBX"/>
    <property type="match status" value="1"/>
</dbReference>
<dbReference type="RefSeq" id="XP_033397502.1">
    <property type="nucleotide sequence ID" value="XM_033545277.1"/>
</dbReference>